<dbReference type="InterPro" id="IPR009495">
    <property type="entry name" value="NrsF"/>
</dbReference>
<feature type="transmembrane region" description="Helical" evidence="1">
    <location>
        <begin position="93"/>
        <end position="115"/>
    </location>
</feature>
<evidence type="ECO:0000313" key="2">
    <source>
        <dbReference type="EMBL" id="GAA4035618.1"/>
    </source>
</evidence>
<dbReference type="EMBL" id="BAABBR010000001">
    <property type="protein sequence ID" value="GAA4035618.1"/>
    <property type="molecule type" value="Genomic_DNA"/>
</dbReference>
<dbReference type="Proteomes" id="UP001424459">
    <property type="component" value="Unassembled WGS sequence"/>
</dbReference>
<accession>A0ABP7U3Y6</accession>
<evidence type="ECO:0000313" key="3">
    <source>
        <dbReference type="Proteomes" id="UP001424459"/>
    </source>
</evidence>
<keyword evidence="3" id="KW-1185">Reference proteome</keyword>
<evidence type="ECO:0000256" key="1">
    <source>
        <dbReference type="SAM" id="Phobius"/>
    </source>
</evidence>
<keyword evidence="1" id="KW-1133">Transmembrane helix</keyword>
<comment type="caution">
    <text evidence="2">The sequence shown here is derived from an EMBL/GenBank/DDBJ whole genome shotgun (WGS) entry which is preliminary data.</text>
</comment>
<sequence length="214" mass="22434">MTMPTLDDLIVDLSQGLQPVRPISPMGGQILVGVLALSTLIATGAWWGMRDDVLAATPAPITALSIGLFFLLAVAGGWSLTRMAQPRVGMSNNGWRWAVAAVAVLPSIALFLAIQSPVDRVFMTWEGGIGCLLRGLGASLLVAVGLTFWLRRGAPMRINVSAWLIGLVAGAVGAIAVALTCPDDALTHIGIWHAAVVGATAVVGRLSLPRLLRW</sequence>
<organism evidence="2 3">
    <name type="scientific">Sphingomonas rosea</name>
    <dbReference type="NCBI Taxonomy" id="335605"/>
    <lineage>
        <taxon>Bacteria</taxon>
        <taxon>Pseudomonadati</taxon>
        <taxon>Pseudomonadota</taxon>
        <taxon>Alphaproteobacteria</taxon>
        <taxon>Sphingomonadales</taxon>
        <taxon>Sphingomonadaceae</taxon>
        <taxon>Sphingomonas</taxon>
    </lineage>
</organism>
<dbReference type="Pfam" id="PF06532">
    <property type="entry name" value="NrsF"/>
    <property type="match status" value="1"/>
</dbReference>
<keyword evidence="1" id="KW-0812">Transmembrane</keyword>
<feature type="transmembrane region" description="Helical" evidence="1">
    <location>
        <begin position="185"/>
        <end position="208"/>
    </location>
</feature>
<proteinExistence type="predicted"/>
<protein>
    <submittedName>
        <fullName evidence="2">NrsF family protein</fullName>
    </submittedName>
</protein>
<feature type="transmembrane region" description="Helical" evidence="1">
    <location>
        <begin position="61"/>
        <end position="81"/>
    </location>
</feature>
<feature type="transmembrane region" description="Helical" evidence="1">
    <location>
        <begin position="30"/>
        <end position="49"/>
    </location>
</feature>
<name>A0ABP7U3Y6_9SPHN</name>
<gene>
    <name evidence="2" type="ORF">GCM10022281_15050</name>
</gene>
<reference evidence="3" key="1">
    <citation type="journal article" date="2019" name="Int. J. Syst. Evol. Microbiol.">
        <title>The Global Catalogue of Microorganisms (GCM) 10K type strain sequencing project: providing services to taxonomists for standard genome sequencing and annotation.</title>
        <authorList>
            <consortium name="The Broad Institute Genomics Platform"/>
            <consortium name="The Broad Institute Genome Sequencing Center for Infectious Disease"/>
            <person name="Wu L."/>
            <person name="Ma J."/>
        </authorList>
    </citation>
    <scope>NUCLEOTIDE SEQUENCE [LARGE SCALE GENOMIC DNA]</scope>
    <source>
        <strain evidence="3">JCM 17564</strain>
    </source>
</reference>
<feature type="transmembrane region" description="Helical" evidence="1">
    <location>
        <begin position="162"/>
        <end position="179"/>
    </location>
</feature>
<keyword evidence="1" id="KW-0472">Membrane</keyword>
<feature type="transmembrane region" description="Helical" evidence="1">
    <location>
        <begin position="127"/>
        <end position="150"/>
    </location>
</feature>